<dbReference type="EMBL" id="CM037154">
    <property type="protein sequence ID" value="KAH7859810.1"/>
    <property type="molecule type" value="Genomic_DNA"/>
</dbReference>
<accession>A0ACB7Z1N0</accession>
<organism evidence="1 2">
    <name type="scientific">Vaccinium darrowii</name>
    <dbReference type="NCBI Taxonomy" id="229202"/>
    <lineage>
        <taxon>Eukaryota</taxon>
        <taxon>Viridiplantae</taxon>
        <taxon>Streptophyta</taxon>
        <taxon>Embryophyta</taxon>
        <taxon>Tracheophyta</taxon>
        <taxon>Spermatophyta</taxon>
        <taxon>Magnoliopsida</taxon>
        <taxon>eudicotyledons</taxon>
        <taxon>Gunneridae</taxon>
        <taxon>Pentapetalae</taxon>
        <taxon>asterids</taxon>
        <taxon>Ericales</taxon>
        <taxon>Ericaceae</taxon>
        <taxon>Vaccinioideae</taxon>
        <taxon>Vaccinieae</taxon>
        <taxon>Vaccinium</taxon>
    </lineage>
</organism>
<reference evidence="1 2" key="1">
    <citation type="journal article" date="2021" name="Hortic Res">
        <title>High-quality reference genome and annotation aids understanding of berry development for evergreen blueberry (Vaccinium darrowii).</title>
        <authorList>
            <person name="Yu J."/>
            <person name="Hulse-Kemp A.M."/>
            <person name="Babiker E."/>
            <person name="Staton M."/>
        </authorList>
    </citation>
    <scope>NUCLEOTIDE SEQUENCE [LARGE SCALE GENOMIC DNA]</scope>
    <source>
        <strain evidence="2">cv. NJ 8807/NJ 8810</strain>
        <tissue evidence="1">Young leaf</tissue>
    </source>
</reference>
<gene>
    <name evidence="1" type="ORF">Vadar_005752</name>
</gene>
<proteinExistence type="predicted"/>
<evidence type="ECO:0000313" key="2">
    <source>
        <dbReference type="Proteomes" id="UP000828048"/>
    </source>
</evidence>
<evidence type="ECO:0000313" key="1">
    <source>
        <dbReference type="EMBL" id="KAH7859810.1"/>
    </source>
</evidence>
<dbReference type="Proteomes" id="UP000828048">
    <property type="component" value="Chromosome 4"/>
</dbReference>
<sequence length="189" mass="22228">MSKSEAKKTKGQKKQKRERLVPDEPLKQSTRIHITLEEFLPEKLQSFELRAYFKKKREEAVIQVPCLNIVVTSDDEEKETILREVIMPRPMEFEMWKPYENISFQTYELLEGTVEEKLEAALNQRDMGGFRPRSLFPLGYDLPNFSIYKGHGDPEKHIKLFFRQCGRTGQNQALCLRQFPLSLDEIAFN</sequence>
<keyword evidence="2" id="KW-1185">Reference proteome</keyword>
<name>A0ACB7Z1N0_9ERIC</name>
<protein>
    <submittedName>
        <fullName evidence="1">Uncharacterized protein</fullName>
    </submittedName>
</protein>
<comment type="caution">
    <text evidence="1">The sequence shown here is derived from an EMBL/GenBank/DDBJ whole genome shotgun (WGS) entry which is preliminary data.</text>
</comment>